<evidence type="ECO:0000313" key="4">
    <source>
        <dbReference type="Proteomes" id="UP000729733"/>
    </source>
</evidence>
<name>A0A964BS19_9CYAN</name>
<feature type="region of interest" description="Disordered" evidence="1">
    <location>
        <begin position="1"/>
        <end position="39"/>
    </location>
</feature>
<dbReference type="RefSeq" id="WP_229641771.1">
    <property type="nucleotide sequence ID" value="NZ_JADWDC010000050.1"/>
</dbReference>
<evidence type="ECO:0000256" key="1">
    <source>
        <dbReference type="SAM" id="MobiDB-lite"/>
    </source>
</evidence>
<comment type="caution">
    <text evidence="3">The sequence shown here is derived from an EMBL/GenBank/DDBJ whole genome shotgun (WGS) entry which is preliminary data.</text>
</comment>
<protein>
    <submittedName>
        <fullName evidence="3">DUF3172 domain-containing protein</fullName>
    </submittedName>
</protein>
<accession>A0A964BS19</accession>
<gene>
    <name evidence="3" type="ORF">I4641_16985</name>
</gene>
<feature type="transmembrane region" description="Helical" evidence="2">
    <location>
        <begin position="46"/>
        <end position="65"/>
    </location>
</feature>
<dbReference type="Proteomes" id="UP000729733">
    <property type="component" value="Unassembled WGS sequence"/>
</dbReference>
<reference evidence="3" key="1">
    <citation type="journal article" date="2021" name="Antonie Van Leeuwenhoek">
        <title>Draft genome and description of Waterburya agarophytonicola gen. nov. sp. nov. (Pleurocapsales, Cyanobacteria): a seaweed symbiont.</title>
        <authorList>
            <person name="Bonthond G."/>
            <person name="Shalygin S."/>
            <person name="Bayer T."/>
            <person name="Weinberger F."/>
        </authorList>
    </citation>
    <scope>NUCLEOTIDE SEQUENCE</scope>
    <source>
        <strain evidence="3">KI4</strain>
    </source>
</reference>
<keyword evidence="2" id="KW-1133">Transmembrane helix</keyword>
<dbReference type="AlphaFoldDB" id="A0A964BS19"/>
<organism evidence="3 4">
    <name type="scientific">Waterburya agarophytonicola KI4</name>
    <dbReference type="NCBI Taxonomy" id="2874699"/>
    <lineage>
        <taxon>Bacteria</taxon>
        <taxon>Bacillati</taxon>
        <taxon>Cyanobacteriota</taxon>
        <taxon>Cyanophyceae</taxon>
        <taxon>Pleurocapsales</taxon>
        <taxon>Hyellaceae</taxon>
        <taxon>Waterburya</taxon>
        <taxon>Waterburya agarophytonicola</taxon>
    </lineage>
</organism>
<evidence type="ECO:0000256" key="2">
    <source>
        <dbReference type="SAM" id="Phobius"/>
    </source>
</evidence>
<sequence length="198" mass="21796">MARRNRNNGNYRNNRERGGDRYDSPNNYQSNTNPPGKKSPLDVAKIAILGSVFVVGIVIGLSLNLSSGSGGNNSVDSSLQIDRAAPNPEVCQQFGASAIVTDMRVFLTLNPFSVYLTQPRMQPGCVLRRTNWTLLEQKNLVSSEQVRDCKRRMNTFGFVGVLEGKPKIDCVYQNDAAGNLFLNKNGNPTVPLPESDNF</sequence>
<proteinExistence type="predicted"/>
<keyword evidence="2" id="KW-0472">Membrane</keyword>
<feature type="compositionally biased region" description="Polar residues" evidence="1">
    <location>
        <begin position="24"/>
        <end position="34"/>
    </location>
</feature>
<dbReference type="EMBL" id="JADWDC010000050">
    <property type="protein sequence ID" value="MCC0178668.1"/>
    <property type="molecule type" value="Genomic_DNA"/>
</dbReference>
<dbReference type="Pfam" id="PF11371">
    <property type="entry name" value="DUF3172"/>
    <property type="match status" value="1"/>
</dbReference>
<keyword evidence="4" id="KW-1185">Reference proteome</keyword>
<feature type="compositionally biased region" description="Basic and acidic residues" evidence="1">
    <location>
        <begin position="13"/>
        <end position="23"/>
    </location>
</feature>
<dbReference type="InterPro" id="IPR021511">
    <property type="entry name" value="DUF3172"/>
</dbReference>
<keyword evidence="2" id="KW-0812">Transmembrane</keyword>
<evidence type="ECO:0000313" key="3">
    <source>
        <dbReference type="EMBL" id="MCC0178668.1"/>
    </source>
</evidence>